<evidence type="ECO:0000313" key="3">
    <source>
        <dbReference type="Proteomes" id="UP000000602"/>
    </source>
</evidence>
<dbReference type="KEGG" id="dps:DP2053"/>
<sequence>MIDWQGEQGELYQAHYNKTYESGVLDTKTKRLMAMGAAIVMGCKGCILGQTQKAIDAGATLNELMETCSVMLSLGGTIERDWYD</sequence>
<name>Q6ALJ3_DESPS</name>
<dbReference type="SUPFAM" id="SSF69118">
    <property type="entry name" value="AhpD-like"/>
    <property type="match status" value="1"/>
</dbReference>
<dbReference type="PANTHER" id="PTHR33930">
    <property type="entry name" value="ALKYL HYDROPEROXIDE REDUCTASE AHPD"/>
    <property type="match status" value="1"/>
</dbReference>
<dbReference type="Gene3D" id="1.20.1290.10">
    <property type="entry name" value="AhpD-like"/>
    <property type="match status" value="1"/>
</dbReference>
<dbReference type="InterPro" id="IPR003779">
    <property type="entry name" value="CMD-like"/>
</dbReference>
<evidence type="ECO:0000313" key="2">
    <source>
        <dbReference type="EMBL" id="CAG36782.1"/>
    </source>
</evidence>
<feature type="domain" description="Carboxymuconolactone decarboxylase-like" evidence="1">
    <location>
        <begin position="10"/>
        <end position="77"/>
    </location>
</feature>
<dbReference type="Pfam" id="PF02627">
    <property type="entry name" value="CMD"/>
    <property type="match status" value="1"/>
</dbReference>
<dbReference type="GO" id="GO:0051920">
    <property type="term" value="F:peroxiredoxin activity"/>
    <property type="evidence" value="ECO:0007669"/>
    <property type="project" value="InterPro"/>
</dbReference>
<reference evidence="3" key="1">
    <citation type="journal article" date="2004" name="Environ. Microbiol.">
        <title>The genome of Desulfotalea psychrophila, a sulfate-reducing bacterium from permanently cold Arctic sediments.</title>
        <authorList>
            <person name="Rabus R."/>
            <person name="Ruepp A."/>
            <person name="Frickey T."/>
            <person name="Rattei T."/>
            <person name="Fartmann B."/>
            <person name="Stark M."/>
            <person name="Bauer M."/>
            <person name="Zibat A."/>
            <person name="Lombardot T."/>
            <person name="Becker I."/>
            <person name="Amann J."/>
            <person name="Gellner K."/>
            <person name="Teeling H."/>
            <person name="Leuschner W.D."/>
            <person name="Gloeckner F.-O."/>
            <person name="Lupas A.N."/>
            <person name="Amann R."/>
            <person name="Klenk H.-P."/>
        </authorList>
    </citation>
    <scope>NUCLEOTIDE SEQUENCE [LARGE SCALE GENOMIC DNA]</scope>
    <source>
        <strain evidence="3">DSM 12343 / LSv54</strain>
    </source>
</reference>
<proteinExistence type="predicted"/>
<protein>
    <recommendedName>
        <fullName evidence="1">Carboxymuconolactone decarboxylase-like domain-containing protein</fullName>
    </recommendedName>
</protein>
<dbReference type="HOGENOM" id="CLU_2522186_0_0_7"/>
<dbReference type="STRING" id="177439.DP2053"/>
<dbReference type="eggNOG" id="COG0599">
    <property type="taxonomic scope" value="Bacteria"/>
</dbReference>
<evidence type="ECO:0000259" key="1">
    <source>
        <dbReference type="Pfam" id="PF02627"/>
    </source>
</evidence>
<dbReference type="InterPro" id="IPR029032">
    <property type="entry name" value="AhpD-like"/>
</dbReference>
<dbReference type="AlphaFoldDB" id="Q6ALJ3"/>
<dbReference type="Proteomes" id="UP000000602">
    <property type="component" value="Chromosome"/>
</dbReference>
<gene>
    <name evidence="2" type="ordered locus">DP2053</name>
</gene>
<dbReference type="PANTHER" id="PTHR33930:SF2">
    <property type="entry name" value="BLR3452 PROTEIN"/>
    <property type="match status" value="1"/>
</dbReference>
<keyword evidence="3" id="KW-1185">Reference proteome</keyword>
<organism evidence="2 3">
    <name type="scientific">Desulfotalea psychrophila (strain LSv54 / DSM 12343)</name>
    <dbReference type="NCBI Taxonomy" id="177439"/>
    <lineage>
        <taxon>Bacteria</taxon>
        <taxon>Pseudomonadati</taxon>
        <taxon>Thermodesulfobacteriota</taxon>
        <taxon>Desulfobulbia</taxon>
        <taxon>Desulfobulbales</taxon>
        <taxon>Desulfocapsaceae</taxon>
        <taxon>Desulfotalea</taxon>
    </lineage>
</organism>
<accession>Q6ALJ3</accession>
<dbReference type="RefSeq" id="WP_011189294.1">
    <property type="nucleotide sequence ID" value="NC_006138.1"/>
</dbReference>
<dbReference type="EMBL" id="CR522870">
    <property type="protein sequence ID" value="CAG36782.1"/>
    <property type="molecule type" value="Genomic_DNA"/>
</dbReference>